<organism evidence="8">
    <name type="scientific">Planktothricoides sp. SpSt-374</name>
    <dbReference type="NCBI Taxonomy" id="2282167"/>
    <lineage>
        <taxon>Bacteria</taxon>
        <taxon>Bacillati</taxon>
        <taxon>Cyanobacteriota</taxon>
        <taxon>Cyanophyceae</taxon>
        <taxon>Oscillatoriophycideae</taxon>
        <taxon>Oscillatoriales</taxon>
        <taxon>Oscillatoriaceae</taxon>
        <taxon>Planktothricoides</taxon>
    </lineage>
</organism>
<keyword evidence="4 6" id="KW-0472">Membrane</keyword>
<name>A0A7C3VIA5_9CYAN</name>
<evidence type="ECO:0000313" key="8">
    <source>
        <dbReference type="EMBL" id="HGG02154.1"/>
    </source>
</evidence>
<evidence type="ECO:0000256" key="6">
    <source>
        <dbReference type="SAM" id="Phobius"/>
    </source>
</evidence>
<dbReference type="SMART" id="SM01079">
    <property type="entry name" value="CHASE"/>
    <property type="match status" value="1"/>
</dbReference>
<dbReference type="AlphaFoldDB" id="A0A7C3VIA5"/>
<dbReference type="EMBL" id="DSPX01000167">
    <property type="protein sequence ID" value="HGG02154.1"/>
    <property type="molecule type" value="Genomic_DNA"/>
</dbReference>
<dbReference type="Gene3D" id="1.10.287.130">
    <property type="match status" value="1"/>
</dbReference>
<keyword evidence="3 6" id="KW-1133">Transmembrane helix</keyword>
<dbReference type="GO" id="GO:0016020">
    <property type="term" value="C:membrane"/>
    <property type="evidence" value="ECO:0007669"/>
    <property type="project" value="UniProtKB-SubCell"/>
</dbReference>
<dbReference type="Gene3D" id="3.30.565.10">
    <property type="entry name" value="Histidine kinase-like ATPase, C-terminal domain"/>
    <property type="match status" value="1"/>
</dbReference>
<keyword evidence="8" id="KW-0418">Kinase</keyword>
<keyword evidence="5" id="KW-0175">Coiled coil</keyword>
<dbReference type="Pfam" id="PF03924">
    <property type="entry name" value="CHASE"/>
    <property type="match status" value="1"/>
</dbReference>
<dbReference type="InterPro" id="IPR036890">
    <property type="entry name" value="HATPase_C_sf"/>
</dbReference>
<dbReference type="GO" id="GO:0000155">
    <property type="term" value="F:phosphorelay sensor kinase activity"/>
    <property type="evidence" value="ECO:0007669"/>
    <property type="project" value="InterPro"/>
</dbReference>
<dbReference type="CDD" id="cd00082">
    <property type="entry name" value="HisKA"/>
    <property type="match status" value="1"/>
</dbReference>
<evidence type="ECO:0000256" key="2">
    <source>
        <dbReference type="ARBA" id="ARBA00022692"/>
    </source>
</evidence>
<accession>A0A7C3VIA5</accession>
<evidence type="ECO:0000256" key="4">
    <source>
        <dbReference type="ARBA" id="ARBA00023136"/>
    </source>
</evidence>
<feature type="coiled-coil region" evidence="5">
    <location>
        <begin position="372"/>
        <end position="402"/>
    </location>
</feature>
<evidence type="ECO:0000256" key="5">
    <source>
        <dbReference type="SAM" id="Coils"/>
    </source>
</evidence>
<reference evidence="8" key="1">
    <citation type="journal article" date="2020" name="mSystems">
        <title>Genome- and Community-Level Interaction Insights into Carbon Utilization and Element Cycling Functions of Hydrothermarchaeota in Hydrothermal Sediment.</title>
        <authorList>
            <person name="Zhou Z."/>
            <person name="Liu Y."/>
            <person name="Xu W."/>
            <person name="Pan J."/>
            <person name="Luo Z.H."/>
            <person name="Li M."/>
        </authorList>
    </citation>
    <scope>NUCLEOTIDE SEQUENCE [LARGE SCALE GENOMIC DNA]</scope>
    <source>
        <strain evidence="8">SpSt-374</strain>
    </source>
</reference>
<comment type="subcellular location">
    <subcellularLocation>
        <location evidence="1">Membrane</location>
    </subcellularLocation>
</comment>
<comment type="caution">
    <text evidence="8">The sequence shown here is derived from an EMBL/GenBank/DDBJ whole genome shotgun (WGS) entry which is preliminary data.</text>
</comment>
<feature type="transmembrane region" description="Helical" evidence="6">
    <location>
        <begin position="6"/>
        <end position="29"/>
    </location>
</feature>
<gene>
    <name evidence="8" type="ORF">ENR15_16290</name>
</gene>
<dbReference type="Gene3D" id="3.30.450.350">
    <property type="entry name" value="CHASE domain"/>
    <property type="match status" value="1"/>
</dbReference>
<proteinExistence type="predicted"/>
<evidence type="ECO:0000256" key="3">
    <source>
        <dbReference type="ARBA" id="ARBA00022989"/>
    </source>
</evidence>
<evidence type="ECO:0000256" key="1">
    <source>
        <dbReference type="ARBA" id="ARBA00004370"/>
    </source>
</evidence>
<dbReference type="SUPFAM" id="SSF55874">
    <property type="entry name" value="ATPase domain of HSP90 chaperone/DNA topoisomerase II/histidine kinase"/>
    <property type="match status" value="1"/>
</dbReference>
<dbReference type="InterPro" id="IPR003661">
    <property type="entry name" value="HisK_dim/P_dom"/>
</dbReference>
<dbReference type="InterPro" id="IPR042240">
    <property type="entry name" value="CHASE_sf"/>
</dbReference>
<dbReference type="PANTHER" id="PTHR43065:SF50">
    <property type="entry name" value="HISTIDINE KINASE"/>
    <property type="match status" value="1"/>
</dbReference>
<keyword evidence="2 6" id="KW-0812">Transmembrane</keyword>
<dbReference type="PANTHER" id="PTHR43065">
    <property type="entry name" value="SENSOR HISTIDINE KINASE"/>
    <property type="match status" value="1"/>
</dbReference>
<feature type="domain" description="CHASE" evidence="7">
    <location>
        <begin position="96"/>
        <end position="252"/>
    </location>
</feature>
<dbReference type="PROSITE" id="PS50839">
    <property type="entry name" value="CHASE"/>
    <property type="match status" value="1"/>
</dbReference>
<keyword evidence="8" id="KW-0808">Transferase</keyword>
<protein>
    <submittedName>
        <fullName evidence="8">Histidine kinase</fullName>
    </submittedName>
</protein>
<feature type="transmembrane region" description="Helical" evidence="6">
    <location>
        <begin position="341"/>
        <end position="362"/>
    </location>
</feature>
<evidence type="ECO:0000259" key="7">
    <source>
        <dbReference type="PROSITE" id="PS50839"/>
    </source>
</evidence>
<sequence length="579" mass="65396">MFKKYWHGLVVIFAFIVGVSLSVFASLVLEEWEEKSRQAERQVQLNNLATAINTEINRNLEMLRAMEAFFGTYNEITQPHPHLQQFIRKALYRHTSIEAVALVQPVLEEDRLVFEETVSAEINRKFEIIEKISPGITVPALPRPLYFPNCYSIAYRSASIPLGFDFASQPLYKATLNRAAATGEIIATPPVRSLETGMLSSTIFLFMPIFNPGINPDLEVMENLGKAHRENSTPGFAAIMLRGDEILRTAVQYAKISPGIDVYLEDAMAPVGEKLLAIYQGNSKQIVTAPGSSETFQSFSRTDCPDGSGCTRILQVENRRWLLRLLLNPDYDQQQKRWRPIGALVLGMILTHITIAYLLVLLRYTKQVEKAVAISNHQSQELQEALDKLQQTQAQLIHTEKMSSLGKLVAGVAHEINNPINFIYANIYHVDKYVQELLTLVKMYSDCSPSTHPQILEYTESIDVNFLQKDLQKITVSMKSGSDRIIQIVNSMRNFSRLDESQRKMAKIHEGIDSTLVILESKIKQAGITVEKHYGCLPEVLCYPGALNQVFMNLLDNAIDAIEAMDDMNAIFHHKYGEK</sequence>
<dbReference type="InterPro" id="IPR006189">
    <property type="entry name" value="CHASE_dom"/>
</dbReference>